<dbReference type="AlphaFoldDB" id="X8AQE6"/>
<feature type="compositionally biased region" description="Basic and acidic residues" evidence="1">
    <location>
        <begin position="17"/>
        <end position="28"/>
    </location>
</feature>
<sequence>MDPAYATCEWPPQTPDTEEHNRTREFGRNGHNSTIEASPVIRAAKT</sequence>
<evidence type="ECO:0000256" key="1">
    <source>
        <dbReference type="SAM" id="MobiDB-lite"/>
    </source>
</evidence>
<dbReference type="EMBL" id="JAOB01000047">
    <property type="protein sequence ID" value="EUA33341.1"/>
    <property type="molecule type" value="Genomic_DNA"/>
</dbReference>
<dbReference type="PATRIC" id="fig|1299334.3.peg.5126"/>
<reference evidence="2" key="1">
    <citation type="submission" date="2014-01" db="EMBL/GenBank/DDBJ databases">
        <authorList>
            <person name="Brown-Elliot B."/>
            <person name="Wallace R."/>
            <person name="Lenaerts A."/>
            <person name="Ordway D."/>
            <person name="DeGroote M.A."/>
            <person name="Parker T."/>
            <person name="Sizemore C."/>
            <person name="Tallon L.J."/>
            <person name="Sadzewicz L.K."/>
            <person name="Sengamalay N."/>
            <person name="Fraser C.M."/>
            <person name="Hine E."/>
            <person name="Shefchek K.A."/>
            <person name="Das S.P."/>
            <person name="Tettelin H."/>
        </authorList>
    </citation>
    <scope>NUCLEOTIDE SEQUENCE [LARGE SCALE GENOMIC DNA]</scope>
    <source>
        <strain evidence="2">4042</strain>
    </source>
</reference>
<evidence type="ECO:0000313" key="2">
    <source>
        <dbReference type="EMBL" id="EUA33341.1"/>
    </source>
</evidence>
<proteinExistence type="predicted"/>
<comment type="caution">
    <text evidence="2">The sequence shown here is derived from an EMBL/GenBank/DDBJ whole genome shotgun (WGS) entry which is preliminary data.</text>
</comment>
<name>X8AQE6_MYCXE</name>
<gene>
    <name evidence="2" type="ORF">I553_7751</name>
</gene>
<organism evidence="2">
    <name type="scientific">Mycobacterium xenopi 4042</name>
    <dbReference type="NCBI Taxonomy" id="1299334"/>
    <lineage>
        <taxon>Bacteria</taxon>
        <taxon>Bacillati</taxon>
        <taxon>Actinomycetota</taxon>
        <taxon>Actinomycetes</taxon>
        <taxon>Mycobacteriales</taxon>
        <taxon>Mycobacteriaceae</taxon>
        <taxon>Mycobacterium</taxon>
    </lineage>
</organism>
<accession>X8AQE6</accession>
<feature type="region of interest" description="Disordered" evidence="1">
    <location>
        <begin position="1"/>
        <end position="46"/>
    </location>
</feature>
<protein>
    <submittedName>
        <fullName evidence="2">Uncharacterized protein</fullName>
    </submittedName>
</protein>